<dbReference type="EMBL" id="PVXO01000052">
    <property type="protein sequence ID" value="PRR78038.1"/>
    <property type="molecule type" value="Genomic_DNA"/>
</dbReference>
<evidence type="ECO:0000256" key="1">
    <source>
        <dbReference type="SAM" id="Phobius"/>
    </source>
</evidence>
<proteinExistence type="predicted"/>
<gene>
    <name evidence="2" type="ORF">CLLI_19580</name>
</gene>
<dbReference type="OrthoDB" id="1701852at2"/>
<dbReference type="CDD" id="cd21808">
    <property type="entry name" value="ABC-2_lan_permease_MutG"/>
    <property type="match status" value="1"/>
</dbReference>
<name>A0A2T0B2C1_9CLOT</name>
<keyword evidence="3" id="KW-1185">Reference proteome</keyword>
<keyword evidence="1" id="KW-0472">Membrane</keyword>
<evidence type="ECO:0000313" key="3">
    <source>
        <dbReference type="Proteomes" id="UP000239706"/>
    </source>
</evidence>
<dbReference type="Proteomes" id="UP000239706">
    <property type="component" value="Unassembled WGS sequence"/>
</dbReference>
<dbReference type="RefSeq" id="WP_106064039.1">
    <property type="nucleotide sequence ID" value="NZ_PVXO01000052.1"/>
</dbReference>
<evidence type="ECO:0000313" key="2">
    <source>
        <dbReference type="EMBL" id="PRR78038.1"/>
    </source>
</evidence>
<accession>A0A2T0B2C1</accession>
<feature type="transmembrane region" description="Helical" evidence="1">
    <location>
        <begin position="217"/>
        <end position="236"/>
    </location>
</feature>
<dbReference type="NCBIfam" id="TIGR03733">
    <property type="entry name" value="lanti_perm_MutG"/>
    <property type="match status" value="1"/>
</dbReference>
<feature type="transmembrane region" description="Helical" evidence="1">
    <location>
        <begin position="50"/>
        <end position="68"/>
    </location>
</feature>
<dbReference type="Pfam" id="PF12730">
    <property type="entry name" value="ABC2_membrane_4"/>
    <property type="match status" value="1"/>
</dbReference>
<comment type="caution">
    <text evidence="2">The sequence shown here is derived from an EMBL/GenBank/DDBJ whole genome shotgun (WGS) entry which is preliminary data.</text>
</comment>
<feature type="transmembrane region" description="Helical" evidence="1">
    <location>
        <begin position="21"/>
        <end position="38"/>
    </location>
</feature>
<protein>
    <submittedName>
        <fullName evidence="2">ABC-2 family transporter protein</fullName>
    </submittedName>
</protein>
<keyword evidence="1" id="KW-0812">Transmembrane</keyword>
<keyword evidence="1" id="KW-1133">Transmembrane helix</keyword>
<reference evidence="2 3" key="1">
    <citation type="submission" date="2018-03" db="EMBL/GenBank/DDBJ databases">
        <title>Genome sequence of Clostridium liquoris DSM 100320.</title>
        <authorList>
            <person name="Poehlein A."/>
            <person name="Daniel R."/>
        </authorList>
    </citation>
    <scope>NUCLEOTIDE SEQUENCE [LARGE SCALE GENOMIC DNA]</scope>
    <source>
        <strain evidence="2 3">DSM 100320</strain>
    </source>
</reference>
<dbReference type="InterPro" id="IPR022294">
    <property type="entry name" value="ABC-transptr_permeasesu"/>
</dbReference>
<feature type="transmembrane region" description="Helical" evidence="1">
    <location>
        <begin position="127"/>
        <end position="147"/>
    </location>
</feature>
<feature type="transmembrane region" description="Helical" evidence="1">
    <location>
        <begin position="100"/>
        <end position="121"/>
    </location>
</feature>
<dbReference type="AlphaFoldDB" id="A0A2T0B2C1"/>
<organism evidence="2 3">
    <name type="scientific">Clostridium liquoris</name>
    <dbReference type="NCBI Taxonomy" id="1289519"/>
    <lineage>
        <taxon>Bacteria</taxon>
        <taxon>Bacillati</taxon>
        <taxon>Bacillota</taxon>
        <taxon>Clostridia</taxon>
        <taxon>Eubacteriales</taxon>
        <taxon>Clostridiaceae</taxon>
        <taxon>Clostridium</taxon>
    </lineage>
</organism>
<sequence>MLTFIRCIRSDFYKFRHTSMLWIHALIPLTAAILFIAYYSMSSWKAEAKISGYLEVMGVAFPLMLGLITGKAAEQEGQAGSFQTMLCGVKSREAAYASKLVVLLLLGILSIIIAIGVFAVGFQTIPAMMYVKAGGLLIAGNIFLYILHLFVSLRYGRGTSIGIGMVESLISALALTGLGDGKWYYIPCAWSARLCDNLVFTWLNPSTTFGYEEIHKCLIVATLATVAAFILSLFWFKSWEGRKSYE</sequence>